<evidence type="ECO:0000313" key="2">
    <source>
        <dbReference type="EMBL" id="GGS25977.1"/>
    </source>
</evidence>
<reference evidence="2" key="1">
    <citation type="journal article" date="2014" name="Int. J. Syst. Evol. Microbiol.">
        <title>Complete genome sequence of Corynebacterium casei LMG S-19264T (=DSM 44701T), isolated from a smear-ripened cheese.</title>
        <authorList>
            <consortium name="US DOE Joint Genome Institute (JGI-PGF)"/>
            <person name="Walter F."/>
            <person name="Albersmeier A."/>
            <person name="Kalinowski J."/>
            <person name="Ruckert C."/>
        </authorList>
    </citation>
    <scope>NUCLEOTIDE SEQUENCE</scope>
    <source>
        <strain evidence="2">JCM 4234</strain>
    </source>
</reference>
<name>A0A918GAS3_STRGD</name>
<proteinExistence type="predicted"/>
<feature type="chain" id="PRO_5036995715" evidence="1">
    <location>
        <begin position="26"/>
        <end position="132"/>
    </location>
</feature>
<sequence length="132" mass="13474">MRSRLIITTAGAALAVGLAATQVHAAGAGAAACGYDVCESTTNGSATLYLDRWAGGVWEVCDDASDGMRAKATVRYGGQTLNLQTTAGYGSCSSGQSLYPTPRSGAVVSYTVWVQDGAGGTPRYSSSGSYTW</sequence>
<evidence type="ECO:0000256" key="1">
    <source>
        <dbReference type="SAM" id="SignalP"/>
    </source>
</evidence>
<comment type="caution">
    <text evidence="2">The sequence shown here is derived from an EMBL/GenBank/DDBJ whole genome shotgun (WGS) entry which is preliminary data.</text>
</comment>
<reference evidence="2" key="2">
    <citation type="submission" date="2020-09" db="EMBL/GenBank/DDBJ databases">
        <authorList>
            <person name="Sun Q."/>
            <person name="Ohkuma M."/>
        </authorList>
    </citation>
    <scope>NUCLEOTIDE SEQUENCE</scope>
    <source>
        <strain evidence="2">JCM 4234</strain>
    </source>
</reference>
<dbReference type="EMBL" id="BMSL01000002">
    <property type="protein sequence ID" value="GGS25977.1"/>
    <property type="molecule type" value="Genomic_DNA"/>
</dbReference>
<keyword evidence="1" id="KW-0732">Signal</keyword>
<evidence type="ECO:0000313" key="3">
    <source>
        <dbReference type="Proteomes" id="UP000653493"/>
    </source>
</evidence>
<accession>A0A918GAS3</accession>
<protein>
    <submittedName>
        <fullName evidence="2">Uncharacterized protein</fullName>
    </submittedName>
</protein>
<dbReference type="PROSITE" id="PS51257">
    <property type="entry name" value="PROKAR_LIPOPROTEIN"/>
    <property type="match status" value="1"/>
</dbReference>
<feature type="signal peptide" evidence="1">
    <location>
        <begin position="1"/>
        <end position="25"/>
    </location>
</feature>
<gene>
    <name evidence="2" type="ORF">GCM10010238_12880</name>
</gene>
<organism evidence="2 3">
    <name type="scientific">Streptomyces griseoviridis</name>
    <dbReference type="NCBI Taxonomy" id="45398"/>
    <lineage>
        <taxon>Bacteria</taxon>
        <taxon>Bacillati</taxon>
        <taxon>Actinomycetota</taxon>
        <taxon>Actinomycetes</taxon>
        <taxon>Kitasatosporales</taxon>
        <taxon>Streptomycetaceae</taxon>
        <taxon>Streptomyces</taxon>
    </lineage>
</organism>
<dbReference type="Proteomes" id="UP000653493">
    <property type="component" value="Unassembled WGS sequence"/>
</dbReference>
<keyword evidence="3" id="KW-1185">Reference proteome</keyword>
<dbReference type="AlphaFoldDB" id="A0A918GAS3"/>